<name>V6IXF4_9BACL</name>
<dbReference type="PATRIC" id="fig|1395513.3.peg.2460"/>
<dbReference type="STRING" id="1395513.P343_12130"/>
<dbReference type="InterPro" id="IPR029058">
    <property type="entry name" value="AB_hydrolase_fold"/>
</dbReference>
<evidence type="ECO:0000313" key="3">
    <source>
        <dbReference type="Proteomes" id="UP000018296"/>
    </source>
</evidence>
<gene>
    <name evidence="2" type="ORF">P343_12130</name>
</gene>
<dbReference type="RefSeq" id="WP_023510669.1">
    <property type="nucleotide sequence ID" value="NZ_AWTC01000012.1"/>
</dbReference>
<comment type="caution">
    <text evidence="2">The sequence shown here is derived from an EMBL/GenBank/DDBJ whole genome shotgun (WGS) entry which is preliminary data.</text>
</comment>
<accession>V6IXF4</accession>
<dbReference type="AlphaFoldDB" id="V6IXF4"/>
<evidence type="ECO:0000259" key="1">
    <source>
        <dbReference type="Pfam" id="PF00561"/>
    </source>
</evidence>
<keyword evidence="3" id="KW-1185">Reference proteome</keyword>
<dbReference type="EMBL" id="AWTC01000012">
    <property type="protein sequence ID" value="EST11326.1"/>
    <property type="molecule type" value="Genomic_DNA"/>
</dbReference>
<dbReference type="eggNOG" id="COG1073">
    <property type="taxonomic scope" value="Bacteria"/>
</dbReference>
<reference evidence="2 3" key="1">
    <citation type="journal article" date="2013" name="Genome Announc.">
        <title>Genome Sequence of Sporolactobacillus laevolacticus DSM442, an Efficient Polymer-Grade D-Lactate Producer from Agricultural Waste Cottonseed as a Nitrogen Source.</title>
        <authorList>
            <person name="Wang H."/>
            <person name="Wang L."/>
            <person name="Ju J."/>
            <person name="Yu B."/>
            <person name="Ma Y."/>
        </authorList>
    </citation>
    <scope>NUCLEOTIDE SEQUENCE [LARGE SCALE GENOMIC DNA]</scope>
    <source>
        <strain evidence="2 3">DSM 442</strain>
    </source>
</reference>
<dbReference type="Proteomes" id="UP000018296">
    <property type="component" value="Unassembled WGS sequence"/>
</dbReference>
<protein>
    <recommendedName>
        <fullName evidence="1">AB hydrolase-1 domain-containing protein</fullName>
    </recommendedName>
</protein>
<dbReference type="Gene3D" id="3.40.50.1820">
    <property type="entry name" value="alpha/beta hydrolase"/>
    <property type="match status" value="1"/>
</dbReference>
<dbReference type="InterPro" id="IPR000073">
    <property type="entry name" value="AB_hydrolase_1"/>
</dbReference>
<feature type="domain" description="AB hydrolase-1" evidence="1">
    <location>
        <begin position="30"/>
        <end position="105"/>
    </location>
</feature>
<dbReference type="OrthoDB" id="252464at2"/>
<organism evidence="2 3">
    <name type="scientific">Sporolactobacillus laevolacticus DSM 442</name>
    <dbReference type="NCBI Taxonomy" id="1395513"/>
    <lineage>
        <taxon>Bacteria</taxon>
        <taxon>Bacillati</taxon>
        <taxon>Bacillota</taxon>
        <taxon>Bacilli</taxon>
        <taxon>Bacillales</taxon>
        <taxon>Sporolactobacillaceae</taxon>
        <taxon>Sporolactobacillus</taxon>
    </lineage>
</organism>
<proteinExistence type="predicted"/>
<dbReference type="SUPFAM" id="SSF53474">
    <property type="entry name" value="alpha/beta-Hydrolases"/>
    <property type="match status" value="1"/>
</dbReference>
<dbReference type="Pfam" id="PF00561">
    <property type="entry name" value="Abhydrolase_1"/>
    <property type="match status" value="1"/>
</dbReference>
<evidence type="ECO:0000313" key="2">
    <source>
        <dbReference type="EMBL" id="EST11326.1"/>
    </source>
</evidence>
<sequence length="222" mass="24535">MDIKRQLILNNGVKIPAVTLTPEKIIGSAIIIHGYGGSKEEQLGLALGVSELGLKTTVIDLRGHGENSLPFDSRVLEDVEELINTSRNFGKITVIGHSLGGRLALISHADAAIGISPAMNQHFGKATMQKLADLRAYRVHPSSPDLLNHLLKTLRMPDFANHTDQYVLYGTRDIPEIYETCRKLPGAFEISEALHSDIFTLPKTFSIIRKLLKTIYPKETRC</sequence>